<keyword evidence="2" id="KW-0805">Transcription regulation</keyword>
<dbReference type="Proteomes" id="UP000182379">
    <property type="component" value="Unassembled WGS sequence"/>
</dbReference>
<evidence type="ECO:0000313" key="7">
    <source>
        <dbReference type="Proteomes" id="UP000182379"/>
    </source>
</evidence>
<organism evidence="6 7">
    <name type="scientific">Acidaminococcus fermentans</name>
    <dbReference type="NCBI Taxonomy" id="905"/>
    <lineage>
        <taxon>Bacteria</taxon>
        <taxon>Bacillati</taxon>
        <taxon>Bacillota</taxon>
        <taxon>Negativicutes</taxon>
        <taxon>Acidaminococcales</taxon>
        <taxon>Acidaminococcaceae</taxon>
        <taxon>Acidaminococcus</taxon>
    </lineage>
</organism>
<comment type="caution">
    <text evidence="6">The sequence shown here is derived from an EMBL/GenBank/DDBJ whole genome shotgun (WGS) entry which is preliminary data.</text>
</comment>
<keyword evidence="4" id="KW-0804">Transcription</keyword>
<reference evidence="6 7" key="1">
    <citation type="submission" date="2016-10" db="EMBL/GenBank/DDBJ databases">
        <authorList>
            <person name="Varghese N."/>
            <person name="Submissions S."/>
        </authorList>
    </citation>
    <scope>NUCLEOTIDE SEQUENCE [LARGE SCALE GENOMIC DNA]</scope>
    <source>
        <strain evidence="6 7">WCC6</strain>
    </source>
</reference>
<dbReference type="Gene3D" id="3.40.190.290">
    <property type="match status" value="1"/>
</dbReference>
<dbReference type="PANTHER" id="PTHR30419">
    <property type="entry name" value="HTH-TYPE TRANSCRIPTIONAL REGULATOR YBHD"/>
    <property type="match status" value="1"/>
</dbReference>
<dbReference type="Gene3D" id="1.10.10.10">
    <property type="entry name" value="Winged helix-like DNA-binding domain superfamily/Winged helix DNA-binding domain"/>
    <property type="match status" value="1"/>
</dbReference>
<dbReference type="InterPro" id="IPR050950">
    <property type="entry name" value="HTH-type_LysR_regulators"/>
</dbReference>
<evidence type="ECO:0000256" key="2">
    <source>
        <dbReference type="ARBA" id="ARBA00023015"/>
    </source>
</evidence>
<dbReference type="InterPro" id="IPR036388">
    <property type="entry name" value="WH-like_DNA-bd_sf"/>
</dbReference>
<dbReference type="CDD" id="cd05466">
    <property type="entry name" value="PBP2_LTTR_substrate"/>
    <property type="match status" value="1"/>
</dbReference>
<dbReference type="InterPro" id="IPR036390">
    <property type="entry name" value="WH_DNA-bd_sf"/>
</dbReference>
<evidence type="ECO:0000259" key="5">
    <source>
        <dbReference type="PROSITE" id="PS50931"/>
    </source>
</evidence>
<dbReference type="AlphaFoldDB" id="A0A1H2YSH5"/>
<evidence type="ECO:0000256" key="4">
    <source>
        <dbReference type="ARBA" id="ARBA00023163"/>
    </source>
</evidence>
<dbReference type="PROSITE" id="PS50931">
    <property type="entry name" value="HTH_LYSR"/>
    <property type="match status" value="1"/>
</dbReference>
<gene>
    <name evidence="6" type="ORF">SAMN05216495_11241</name>
</gene>
<dbReference type="RefSeq" id="WP_074706930.1">
    <property type="nucleotide sequence ID" value="NZ_FNOP01000012.1"/>
</dbReference>
<sequence>MDLRELHYLLALAEEKSISRAAERLFMAQSSLSQFLSSTEAHLGYRLFIRTSSGIRPTEPGKRMIRFAQDTLSEFHRAKDEIQDIGNLKGGHVILGISSFRGSFLLPPVLQVFQKKYPGIRVQIVEENSLALEQLLLTGKIDLALLVMPEKRSRIQARFLMNDEICLITSPNHPVMECVHQGQAGVHPSQLSQYINIQDAACYEFLLSGYDTILGREARRIFLRHGMNPTYYNENLTALFAASLGASGLGLAFTYASSHQYFHRAQLLSLGKDGTSIALGTAMAPGRYHSKATQALDQVIFEVLGK</sequence>
<keyword evidence="3 6" id="KW-0238">DNA-binding</keyword>
<dbReference type="Pfam" id="PF00126">
    <property type="entry name" value="HTH_1"/>
    <property type="match status" value="1"/>
</dbReference>
<dbReference type="InterPro" id="IPR005119">
    <property type="entry name" value="LysR_subst-bd"/>
</dbReference>
<dbReference type="GO" id="GO:0003700">
    <property type="term" value="F:DNA-binding transcription factor activity"/>
    <property type="evidence" value="ECO:0007669"/>
    <property type="project" value="InterPro"/>
</dbReference>
<comment type="similarity">
    <text evidence="1">Belongs to the LysR transcriptional regulatory family.</text>
</comment>
<evidence type="ECO:0000313" key="6">
    <source>
        <dbReference type="EMBL" id="SDX07961.1"/>
    </source>
</evidence>
<dbReference type="EMBL" id="FNOP01000012">
    <property type="protein sequence ID" value="SDX07961.1"/>
    <property type="molecule type" value="Genomic_DNA"/>
</dbReference>
<dbReference type="Pfam" id="PF03466">
    <property type="entry name" value="LysR_substrate"/>
    <property type="match status" value="1"/>
</dbReference>
<dbReference type="GO" id="GO:0003677">
    <property type="term" value="F:DNA binding"/>
    <property type="evidence" value="ECO:0007669"/>
    <property type="project" value="UniProtKB-KW"/>
</dbReference>
<evidence type="ECO:0000256" key="3">
    <source>
        <dbReference type="ARBA" id="ARBA00023125"/>
    </source>
</evidence>
<dbReference type="FunFam" id="1.10.10.10:FF:000001">
    <property type="entry name" value="LysR family transcriptional regulator"/>
    <property type="match status" value="1"/>
</dbReference>
<dbReference type="SUPFAM" id="SSF46785">
    <property type="entry name" value="Winged helix' DNA-binding domain"/>
    <property type="match status" value="1"/>
</dbReference>
<dbReference type="PANTHER" id="PTHR30419:SF8">
    <property type="entry name" value="NITROGEN ASSIMILATION TRANSCRIPTIONAL ACTIVATOR-RELATED"/>
    <property type="match status" value="1"/>
</dbReference>
<feature type="domain" description="HTH lysR-type" evidence="5">
    <location>
        <begin position="1"/>
        <end position="58"/>
    </location>
</feature>
<accession>A0A1H2YSH5</accession>
<name>A0A1H2YSH5_ACIFE</name>
<proteinExistence type="inferred from homology"/>
<dbReference type="GO" id="GO:0005829">
    <property type="term" value="C:cytosol"/>
    <property type="evidence" value="ECO:0007669"/>
    <property type="project" value="TreeGrafter"/>
</dbReference>
<protein>
    <submittedName>
        <fullName evidence="6">DNA-binding transcriptional regulator, LysR family</fullName>
    </submittedName>
</protein>
<dbReference type="InterPro" id="IPR000847">
    <property type="entry name" value="LysR_HTH_N"/>
</dbReference>
<dbReference type="SUPFAM" id="SSF53850">
    <property type="entry name" value="Periplasmic binding protein-like II"/>
    <property type="match status" value="1"/>
</dbReference>
<evidence type="ECO:0000256" key="1">
    <source>
        <dbReference type="ARBA" id="ARBA00009437"/>
    </source>
</evidence>